<accession>A0ABS3S8E2</accession>
<evidence type="ECO:0000313" key="1">
    <source>
        <dbReference type="EMBL" id="MBO2464500.1"/>
    </source>
</evidence>
<name>A0ABS3S8E2_9ACTN</name>
<reference evidence="1 2" key="1">
    <citation type="submission" date="2021-03" db="EMBL/GenBank/DDBJ databases">
        <title>Actinomadura violae sp. nov., isolated from lichen in Thailand.</title>
        <authorList>
            <person name="Kanchanasin P."/>
            <person name="Saeng-In P."/>
            <person name="Phongsopitanun W."/>
            <person name="Yuki M."/>
            <person name="Kudo T."/>
            <person name="Ohkuma M."/>
            <person name="Tanasupawat S."/>
        </authorList>
    </citation>
    <scope>NUCLEOTIDE SEQUENCE [LARGE SCALE GENOMIC DNA]</scope>
    <source>
        <strain evidence="1 2">LCR2-06</strain>
    </source>
</reference>
<keyword evidence="2" id="KW-1185">Reference proteome</keyword>
<evidence type="ECO:0000313" key="2">
    <source>
        <dbReference type="Proteomes" id="UP000680206"/>
    </source>
</evidence>
<comment type="caution">
    <text evidence="1">The sequence shown here is derived from an EMBL/GenBank/DDBJ whole genome shotgun (WGS) entry which is preliminary data.</text>
</comment>
<dbReference type="EMBL" id="JAGEPF010000035">
    <property type="protein sequence ID" value="MBO2464500.1"/>
    <property type="molecule type" value="Genomic_DNA"/>
</dbReference>
<organism evidence="1 2">
    <name type="scientific">Actinomadura violacea</name>
    <dbReference type="NCBI Taxonomy" id="2819934"/>
    <lineage>
        <taxon>Bacteria</taxon>
        <taxon>Bacillati</taxon>
        <taxon>Actinomycetota</taxon>
        <taxon>Actinomycetes</taxon>
        <taxon>Streptosporangiales</taxon>
        <taxon>Thermomonosporaceae</taxon>
        <taxon>Actinomadura</taxon>
    </lineage>
</organism>
<gene>
    <name evidence="1" type="ORF">J4709_43710</name>
</gene>
<sequence length="126" mass="13718">MSATVEASVLYGYDLGGAADWLVTGPSPILRLMNEEFHKYVTQQARRAGTTLHELGITLVEYGDTAVDPRWGLAASKQFTAYDHAAVDLSFITEPRPPSWDTSLAKALHLTPTQQSPTWLVAAACI</sequence>
<dbReference type="Proteomes" id="UP000680206">
    <property type="component" value="Unassembled WGS sequence"/>
</dbReference>
<proteinExistence type="predicted"/>
<dbReference type="RefSeq" id="WP_208251029.1">
    <property type="nucleotide sequence ID" value="NZ_JAGEPF010000035.1"/>
</dbReference>
<protein>
    <submittedName>
        <fullName evidence="1">Uncharacterized protein</fullName>
    </submittedName>
</protein>